<dbReference type="AlphaFoldDB" id="A0A1X6NV08"/>
<accession>A0A1X6NV08</accession>
<proteinExistence type="predicted"/>
<sequence length="116" mass="12815">MAPRCGYCGSDDGPQGVHSFRVCRKRDFVCRYTLPDDNVFSLRGVCRNPEHSDIKCSACHEDGHSFNSQVPRIGRWQFGASGELRPAIRQRKLADDDFACRYRIALPGDGPAGAAA</sequence>
<dbReference type="Proteomes" id="UP000218209">
    <property type="component" value="Unassembled WGS sequence"/>
</dbReference>
<keyword evidence="2" id="KW-1185">Reference proteome</keyword>
<protein>
    <submittedName>
        <fullName evidence="1">Uncharacterized protein</fullName>
    </submittedName>
</protein>
<gene>
    <name evidence="1" type="ORF">BU14_0458s0003</name>
</gene>
<evidence type="ECO:0000313" key="1">
    <source>
        <dbReference type="EMBL" id="OSX72203.1"/>
    </source>
</evidence>
<reference evidence="1 2" key="1">
    <citation type="submission" date="2017-03" db="EMBL/GenBank/DDBJ databases">
        <title>WGS assembly of Porphyra umbilicalis.</title>
        <authorList>
            <person name="Brawley S.H."/>
            <person name="Blouin N.A."/>
            <person name="Ficko-Blean E."/>
            <person name="Wheeler G.L."/>
            <person name="Lohr M."/>
            <person name="Goodson H.V."/>
            <person name="Jenkins J.W."/>
            <person name="Blaby-Haas C.E."/>
            <person name="Helliwell K.E."/>
            <person name="Chan C."/>
            <person name="Marriage T."/>
            <person name="Bhattacharya D."/>
            <person name="Klein A.S."/>
            <person name="Badis Y."/>
            <person name="Brodie J."/>
            <person name="Cao Y."/>
            <person name="Collen J."/>
            <person name="Dittami S.M."/>
            <person name="Gachon C.M."/>
            <person name="Green B.R."/>
            <person name="Karpowicz S."/>
            <person name="Kim J.W."/>
            <person name="Kudahl U."/>
            <person name="Lin S."/>
            <person name="Michel G."/>
            <person name="Mittag M."/>
            <person name="Olson B.J."/>
            <person name="Pangilinan J."/>
            <person name="Peng Y."/>
            <person name="Qiu H."/>
            <person name="Shu S."/>
            <person name="Singer J.T."/>
            <person name="Smith A.G."/>
            <person name="Sprecher B.N."/>
            <person name="Wagner V."/>
            <person name="Wang W."/>
            <person name="Wang Z.-Y."/>
            <person name="Yan J."/>
            <person name="Yarish C."/>
            <person name="Zoeuner-Riek S."/>
            <person name="Zhuang Y."/>
            <person name="Zou Y."/>
            <person name="Lindquist E.A."/>
            <person name="Grimwood J."/>
            <person name="Barry K."/>
            <person name="Rokhsar D.S."/>
            <person name="Schmutz J."/>
            <person name="Stiller J.W."/>
            <person name="Grossman A.R."/>
            <person name="Prochnik S.E."/>
        </authorList>
    </citation>
    <scope>NUCLEOTIDE SEQUENCE [LARGE SCALE GENOMIC DNA]</scope>
    <source>
        <strain evidence="1">4086291</strain>
    </source>
</reference>
<evidence type="ECO:0000313" key="2">
    <source>
        <dbReference type="Proteomes" id="UP000218209"/>
    </source>
</evidence>
<dbReference type="EMBL" id="KV919077">
    <property type="protein sequence ID" value="OSX72203.1"/>
    <property type="molecule type" value="Genomic_DNA"/>
</dbReference>
<organism evidence="1 2">
    <name type="scientific">Porphyra umbilicalis</name>
    <name type="common">Purple laver</name>
    <name type="synonym">Red alga</name>
    <dbReference type="NCBI Taxonomy" id="2786"/>
    <lineage>
        <taxon>Eukaryota</taxon>
        <taxon>Rhodophyta</taxon>
        <taxon>Bangiophyceae</taxon>
        <taxon>Bangiales</taxon>
        <taxon>Bangiaceae</taxon>
        <taxon>Porphyra</taxon>
    </lineage>
</organism>
<name>A0A1X6NV08_PORUM</name>